<dbReference type="Pfam" id="PF08241">
    <property type="entry name" value="Methyltransf_11"/>
    <property type="match status" value="2"/>
</dbReference>
<dbReference type="GeneID" id="42001478"/>
<comment type="similarity">
    <text evidence="1">Belongs to the methyltransferase superfamily.</text>
</comment>
<feature type="domain" description="Methyltransferase type 11" evidence="4">
    <location>
        <begin position="298"/>
        <end position="386"/>
    </location>
</feature>
<keyword evidence="6" id="KW-1185">Reference proteome</keyword>
<dbReference type="RefSeq" id="XP_031027688.1">
    <property type="nucleotide sequence ID" value="XM_031166181.1"/>
</dbReference>
<keyword evidence="2" id="KW-0489">Methyltransferase</keyword>
<dbReference type="InterPro" id="IPR029063">
    <property type="entry name" value="SAM-dependent_MTases_sf"/>
</dbReference>
<name>A0A507CJN6_9FUNG</name>
<evidence type="ECO:0000259" key="4">
    <source>
        <dbReference type="Pfam" id="PF08241"/>
    </source>
</evidence>
<dbReference type="Gene3D" id="3.40.50.150">
    <property type="entry name" value="Vaccinia Virus protein VP39"/>
    <property type="match status" value="2"/>
</dbReference>
<dbReference type="OrthoDB" id="10027013at2759"/>
<dbReference type="InterPro" id="IPR013216">
    <property type="entry name" value="Methyltransf_11"/>
</dbReference>
<dbReference type="InterPro" id="IPR051052">
    <property type="entry name" value="Diverse_substrate_MTase"/>
</dbReference>
<evidence type="ECO:0000256" key="1">
    <source>
        <dbReference type="ARBA" id="ARBA00008361"/>
    </source>
</evidence>
<evidence type="ECO:0000256" key="2">
    <source>
        <dbReference type="ARBA" id="ARBA00022603"/>
    </source>
</evidence>
<evidence type="ECO:0000313" key="6">
    <source>
        <dbReference type="Proteomes" id="UP000319731"/>
    </source>
</evidence>
<evidence type="ECO:0000313" key="5">
    <source>
        <dbReference type="EMBL" id="TPX37973.1"/>
    </source>
</evidence>
<comment type="caution">
    <text evidence="5">The sequence shown here is derived from an EMBL/GenBank/DDBJ whole genome shotgun (WGS) entry which is preliminary data.</text>
</comment>
<keyword evidence="3" id="KW-0808">Transferase</keyword>
<dbReference type="AlphaFoldDB" id="A0A507CJN6"/>
<sequence length="524" mass="59814">MATKFGDKDFNSSAYRDYRPTYDQSLYKLIYDFHTRHEPEARFDTCVDLATGTGQAALDLAPKFKHVYAFDNSATMLKSAVANPKITYAEGSDTTIPVADHSADVLTVAQAAHWFDWDGFCKEASRVLKPNGTVAVWGYSLLVVDKNKVLTDMVNDYNDNVMKKYWDTRRFILDAHYADLKLEPYFAVTERIVLPTESMPSPISKTVTVETFFAYMRTWSAWKNYREQHPDHDPLIDLQAKVMKALGDTSTKDTLLDIYWPTILLLGKHAKMSHINHDRNILALQTSVDSSALFDIAVDMATGTGQAALDLTSKFNQILAFDLSASMLKAAIPHPKIKYAEGRDSNIPAPSNSVDVITVAEAAHWFDWQLFIREALRILKPNGTLAVFGYFMLVVKDQEKITRLVNDFNEIFLDEYFDKRRHLLDDWYARLPLEPYFQFSDRIMLGTETIPSPVTKTMTVSALLEYCRTWSGYKTYRELHKDQPDELECIKQKILTELGPNAMDQIVDVYWPTVLLLAKSKIPQ</sequence>
<dbReference type="STRING" id="1806994.A0A507CJN6"/>
<dbReference type="PANTHER" id="PTHR44942:SF4">
    <property type="entry name" value="METHYLTRANSFERASE TYPE 11 DOMAIN-CONTAINING PROTEIN"/>
    <property type="match status" value="1"/>
</dbReference>
<accession>A0A507CJN6</accession>
<protein>
    <recommendedName>
        <fullName evidence="4">Methyltransferase type 11 domain-containing protein</fullName>
    </recommendedName>
</protein>
<proteinExistence type="inferred from homology"/>
<dbReference type="PANTHER" id="PTHR44942">
    <property type="entry name" value="METHYLTRANSF_11 DOMAIN-CONTAINING PROTEIN"/>
    <property type="match status" value="1"/>
</dbReference>
<organism evidence="5 6">
    <name type="scientific">Synchytrium microbalum</name>
    <dbReference type="NCBI Taxonomy" id="1806994"/>
    <lineage>
        <taxon>Eukaryota</taxon>
        <taxon>Fungi</taxon>
        <taxon>Fungi incertae sedis</taxon>
        <taxon>Chytridiomycota</taxon>
        <taxon>Chytridiomycota incertae sedis</taxon>
        <taxon>Chytridiomycetes</taxon>
        <taxon>Synchytriales</taxon>
        <taxon>Synchytriaceae</taxon>
        <taxon>Synchytrium</taxon>
    </lineage>
</organism>
<dbReference type="GO" id="GO:0032259">
    <property type="term" value="P:methylation"/>
    <property type="evidence" value="ECO:0007669"/>
    <property type="project" value="UniProtKB-KW"/>
</dbReference>
<dbReference type="SUPFAM" id="SSF53335">
    <property type="entry name" value="S-adenosyl-L-methionine-dependent methyltransferases"/>
    <property type="match status" value="2"/>
</dbReference>
<dbReference type="Proteomes" id="UP000319731">
    <property type="component" value="Unassembled WGS sequence"/>
</dbReference>
<gene>
    <name evidence="5" type="ORF">SmJEL517_g00251</name>
</gene>
<dbReference type="EMBL" id="QEAO01000001">
    <property type="protein sequence ID" value="TPX37973.1"/>
    <property type="molecule type" value="Genomic_DNA"/>
</dbReference>
<feature type="domain" description="Methyltransferase type 11" evidence="4">
    <location>
        <begin position="47"/>
        <end position="135"/>
    </location>
</feature>
<dbReference type="GO" id="GO:0008757">
    <property type="term" value="F:S-adenosylmethionine-dependent methyltransferase activity"/>
    <property type="evidence" value="ECO:0007669"/>
    <property type="project" value="InterPro"/>
</dbReference>
<evidence type="ECO:0000256" key="3">
    <source>
        <dbReference type="ARBA" id="ARBA00022679"/>
    </source>
</evidence>
<reference evidence="5 6" key="1">
    <citation type="journal article" date="2019" name="Sci. Rep.">
        <title>Comparative genomics of chytrid fungi reveal insights into the obligate biotrophic and pathogenic lifestyle of Synchytrium endobioticum.</title>
        <authorList>
            <person name="van de Vossenberg B.T.L.H."/>
            <person name="Warris S."/>
            <person name="Nguyen H.D.T."/>
            <person name="van Gent-Pelzer M.P.E."/>
            <person name="Joly D.L."/>
            <person name="van de Geest H.C."/>
            <person name="Bonants P.J.M."/>
            <person name="Smith D.S."/>
            <person name="Levesque C.A."/>
            <person name="van der Lee T.A.J."/>
        </authorList>
    </citation>
    <scope>NUCLEOTIDE SEQUENCE [LARGE SCALE GENOMIC DNA]</scope>
    <source>
        <strain evidence="5 6">JEL517</strain>
    </source>
</reference>
<dbReference type="CDD" id="cd02440">
    <property type="entry name" value="AdoMet_MTases"/>
    <property type="match status" value="2"/>
</dbReference>